<evidence type="ECO:0000313" key="2">
    <source>
        <dbReference type="EMBL" id="EWC43280.1"/>
    </source>
</evidence>
<dbReference type="Gene3D" id="3.30.420.380">
    <property type="match status" value="1"/>
</dbReference>
<dbReference type="InterPro" id="IPR025691">
    <property type="entry name" value="GspL_pp_dom"/>
</dbReference>
<name>A0A061JWL8_STUST</name>
<dbReference type="eggNOG" id="ENOG502ZGNN">
    <property type="taxonomic scope" value="Bacteria"/>
</dbReference>
<dbReference type="InterPro" id="IPR043129">
    <property type="entry name" value="ATPase_NBD"/>
</dbReference>
<evidence type="ECO:0000313" key="3">
    <source>
        <dbReference type="Proteomes" id="UP000026923"/>
    </source>
</evidence>
<comment type="caution">
    <text evidence="2">The sequence shown here is derived from an EMBL/GenBank/DDBJ whole genome shotgun (WGS) entry which is preliminary data.</text>
</comment>
<dbReference type="Pfam" id="PF12693">
    <property type="entry name" value="GspL_C"/>
    <property type="match status" value="1"/>
</dbReference>
<evidence type="ECO:0000259" key="1">
    <source>
        <dbReference type="Pfam" id="PF12693"/>
    </source>
</evidence>
<organism evidence="2 3">
    <name type="scientific">Stutzerimonas stutzeri KOS6</name>
    <dbReference type="NCBI Taxonomy" id="1218352"/>
    <lineage>
        <taxon>Bacteria</taxon>
        <taxon>Pseudomonadati</taxon>
        <taxon>Pseudomonadota</taxon>
        <taxon>Gammaproteobacteria</taxon>
        <taxon>Pseudomonadales</taxon>
        <taxon>Pseudomonadaceae</taxon>
        <taxon>Stutzerimonas</taxon>
    </lineage>
</organism>
<dbReference type="EMBL" id="AMCZ02000001">
    <property type="protein sequence ID" value="EWC43280.1"/>
    <property type="molecule type" value="Genomic_DNA"/>
</dbReference>
<dbReference type="HOGENOM" id="CLU_764770_0_0_6"/>
<sequence length="358" mass="40472">MLRPAPPGHTRPWDWLVWRDGEVLERGAWPVPDQWRGLSCALVVPAPYCSHFELPAPPGLKRHEWPLLLEERLLQPVESLVIACIGRRDRYLRLVAVERALISHWQNECAARGLQPRAWWSEFQLLPEPAPGEPVVWNGNGYACLKRVEADGVHHWLAWPQVLGELPPNEPAPAYREVTEGGPLPVPAAGLPARLVSLVDSRRPSQRRDWPAGRRLLGLCASLALCWGVLLAWQEHRQGQLWQARLGELLGPLSSPRQAEVRLAQMQRQHRDWQFRQRQLATLSGQVGRWLQDEPGWQVRESRFDGRHWQLTLSGHGSSLSRPEPWQRLGEAAGATAVLEVQAQTLSARFDLGAGDET</sequence>
<feature type="domain" description="GspL periplasmic" evidence="1">
    <location>
        <begin position="214"/>
        <end position="348"/>
    </location>
</feature>
<dbReference type="Proteomes" id="UP000026923">
    <property type="component" value="Unassembled WGS sequence"/>
</dbReference>
<protein>
    <submittedName>
        <fullName evidence="2">General secretion pathway protein L</fullName>
    </submittedName>
</protein>
<reference evidence="2 3" key="1">
    <citation type="journal article" date="2013" name="Genome Announc.">
        <title>Draft Genome of the Nitrogen-Fixing Bacterium Pseudomonas stutzeri Strain KOS6 Isolated from Industrial Hydrocarbon Sludge.</title>
        <authorList>
            <person name="Grigoryeva T.V."/>
            <person name="Laikov A.V."/>
            <person name="Naumova R.P."/>
            <person name="Manolov A.I."/>
            <person name="Larin A.K."/>
            <person name="Karpova I.Y."/>
            <person name="Semashko T.A."/>
            <person name="Alexeev D.G."/>
            <person name="Kostryukova E.S."/>
            <person name="Muller R."/>
            <person name="Govorun V.M."/>
        </authorList>
    </citation>
    <scope>NUCLEOTIDE SEQUENCE [LARGE SCALE GENOMIC DNA]</scope>
    <source>
        <strain evidence="2 3">KOS6</strain>
    </source>
</reference>
<dbReference type="SUPFAM" id="SSF53067">
    <property type="entry name" value="Actin-like ATPase domain"/>
    <property type="match status" value="1"/>
</dbReference>
<gene>
    <name evidence="2" type="ORF">B597_001395</name>
</gene>
<dbReference type="AlphaFoldDB" id="A0A061JWL8"/>
<proteinExistence type="predicted"/>
<accession>A0A061JWL8</accession>